<proteinExistence type="predicted"/>
<evidence type="ECO:0000313" key="1">
    <source>
        <dbReference type="EMBL" id="MDP0590055.1"/>
    </source>
</evidence>
<dbReference type="Proteomes" id="UP001178148">
    <property type="component" value="Unassembled WGS sequence"/>
</dbReference>
<dbReference type="EMBL" id="JASXSV010000029">
    <property type="protein sequence ID" value="MDP0590055.1"/>
    <property type="molecule type" value="Genomic_DNA"/>
</dbReference>
<dbReference type="InterPro" id="IPR029058">
    <property type="entry name" value="AB_hydrolase_fold"/>
</dbReference>
<dbReference type="AlphaFoldDB" id="A0AA90STW9"/>
<dbReference type="Gene3D" id="3.40.50.1820">
    <property type="entry name" value="alpha/beta hydrolase"/>
    <property type="match status" value="1"/>
</dbReference>
<evidence type="ECO:0000313" key="2">
    <source>
        <dbReference type="Proteomes" id="UP001178148"/>
    </source>
</evidence>
<comment type="caution">
    <text evidence="1">The sequence shown here is derived from an EMBL/GenBank/DDBJ whole genome shotgun (WGS) entry which is preliminary data.</text>
</comment>
<reference evidence="1 2" key="1">
    <citation type="journal article" date="2023" name="bioRxiv">
        <title>An intranuclear bacterial parasite of deep-sea mussels expresses apoptosis inhibitors acquired from its host.</title>
        <authorList>
            <person name="Gonzalez Porras M.A."/>
            <person name="Assie A."/>
            <person name="Tietjen M."/>
            <person name="Violette M."/>
            <person name="Kleiner M."/>
            <person name="Gruber-Vodicka H."/>
            <person name="Dubilier N."/>
            <person name="Leisch N."/>
        </authorList>
    </citation>
    <scope>NUCLEOTIDE SEQUENCE [LARGE SCALE GENOMIC DNA]</scope>
    <source>
        <strain evidence="1">IAP13</strain>
    </source>
</reference>
<protein>
    <recommendedName>
        <fullName evidence="3">2-succinyl-6-hydroxy-2, 4-cyclohexadiene-1-carboxylate synthase</fullName>
    </recommendedName>
</protein>
<sequence>MHYLCGENDKAFSNIGKKLNKMGCLRSLQCVVGAGHNVHREQPEKVAVIIRRLMLH</sequence>
<accession>A0AA90STW9</accession>
<organism evidence="1 2">
    <name type="scientific">Candidatus Endonucleibacter bathymodioli</name>
    <dbReference type="NCBI Taxonomy" id="539814"/>
    <lineage>
        <taxon>Bacteria</taxon>
        <taxon>Pseudomonadati</taxon>
        <taxon>Pseudomonadota</taxon>
        <taxon>Gammaproteobacteria</taxon>
        <taxon>Oceanospirillales</taxon>
        <taxon>Endozoicomonadaceae</taxon>
        <taxon>Candidatus Endonucleibacter</taxon>
    </lineage>
</organism>
<gene>
    <name evidence="1" type="ORF">QS748_13050</name>
</gene>
<name>A0AA90STW9_9GAMM</name>
<keyword evidence="2" id="KW-1185">Reference proteome</keyword>
<evidence type="ECO:0008006" key="3">
    <source>
        <dbReference type="Google" id="ProtNLM"/>
    </source>
</evidence>